<keyword evidence="3" id="KW-0456">Lyase</keyword>
<sequence length="253" mass="26888">MRPNRLRERFDAGQAAVAGWLSFDSQYAAETLGHAGFDAVVVDLQHGPFHVDAAIGLMQALSATPAMPMARSPSLDFATINKLLDGGAWGIICPMIDTAGQARELVSACRYPPMGMRSFGPARGVLYGGPDYFDKANDTIEAWAMIETAEGLRNLESICAVDGLAGVFVGPGDLSLALGLPPTPRWREGPLAEALDRILQAARAAGKRAGIFCTAKEMAGDMRRAGFDLIVPGYDSLYLSSAAREWVAAAREG</sequence>
<dbReference type="PANTHER" id="PTHR30502:SF0">
    <property type="entry name" value="PHOSPHOENOLPYRUVATE CARBOXYLASE FAMILY PROTEIN"/>
    <property type="match status" value="1"/>
</dbReference>
<dbReference type="Pfam" id="PF03328">
    <property type="entry name" value="HpcH_HpaI"/>
    <property type="match status" value="1"/>
</dbReference>
<evidence type="ECO:0000256" key="1">
    <source>
        <dbReference type="ARBA" id="ARBA00005568"/>
    </source>
</evidence>
<dbReference type="EMBL" id="VDUY01000006">
    <property type="protein sequence ID" value="TXL64328.1"/>
    <property type="molecule type" value="Genomic_DNA"/>
</dbReference>
<proteinExistence type="inferred from homology"/>
<dbReference type="GO" id="GO:0046872">
    <property type="term" value="F:metal ion binding"/>
    <property type="evidence" value="ECO:0007669"/>
    <property type="project" value="UniProtKB-KW"/>
</dbReference>
<evidence type="ECO:0000313" key="5">
    <source>
        <dbReference type="EMBL" id="TXL64328.1"/>
    </source>
</evidence>
<keyword evidence="6" id="KW-1185">Reference proteome</keyword>
<comment type="caution">
    <text evidence="5">The sequence shown here is derived from an EMBL/GenBank/DDBJ whole genome shotgun (WGS) entry which is preliminary data.</text>
</comment>
<dbReference type="Proteomes" id="UP000321548">
    <property type="component" value="Unassembled WGS sequence"/>
</dbReference>
<evidence type="ECO:0000313" key="6">
    <source>
        <dbReference type="Proteomes" id="UP000321548"/>
    </source>
</evidence>
<gene>
    <name evidence="5" type="ORF">FHP08_15485</name>
</gene>
<dbReference type="InterPro" id="IPR040442">
    <property type="entry name" value="Pyrv_kinase-like_dom_sf"/>
</dbReference>
<dbReference type="PANTHER" id="PTHR30502">
    <property type="entry name" value="2-KETO-3-DEOXY-L-RHAMNONATE ALDOLASE"/>
    <property type="match status" value="1"/>
</dbReference>
<reference evidence="5 6" key="1">
    <citation type="submission" date="2019-06" db="EMBL/GenBank/DDBJ databases">
        <title>Quisquiliibacterium sp. nov., isolated from a maize field.</title>
        <authorList>
            <person name="Lin S.-Y."/>
            <person name="Tsai C.-F."/>
            <person name="Young C.-C."/>
        </authorList>
    </citation>
    <scope>NUCLEOTIDE SEQUENCE [LARGE SCALE GENOMIC DNA]</scope>
    <source>
        <strain evidence="5 6">CC-CFT501</strain>
    </source>
</reference>
<dbReference type="AlphaFoldDB" id="A0A5C8NSY2"/>
<dbReference type="InterPro" id="IPR050251">
    <property type="entry name" value="HpcH-HpaI_aldolase"/>
</dbReference>
<name>A0A5C8NSY2_9BURK</name>
<dbReference type="RefSeq" id="WP_147705387.1">
    <property type="nucleotide sequence ID" value="NZ_VDUY01000006.1"/>
</dbReference>
<accession>A0A5C8NSY2</accession>
<organism evidence="5 6">
    <name type="scientific">Zeimonas arvi</name>
    <dbReference type="NCBI Taxonomy" id="2498847"/>
    <lineage>
        <taxon>Bacteria</taxon>
        <taxon>Pseudomonadati</taxon>
        <taxon>Pseudomonadota</taxon>
        <taxon>Betaproteobacteria</taxon>
        <taxon>Burkholderiales</taxon>
        <taxon>Burkholderiaceae</taxon>
        <taxon>Zeimonas</taxon>
    </lineage>
</organism>
<evidence type="ECO:0000256" key="3">
    <source>
        <dbReference type="ARBA" id="ARBA00023239"/>
    </source>
</evidence>
<dbReference type="Gene3D" id="3.20.20.60">
    <property type="entry name" value="Phosphoenolpyruvate-binding domains"/>
    <property type="match status" value="1"/>
</dbReference>
<evidence type="ECO:0000256" key="2">
    <source>
        <dbReference type="ARBA" id="ARBA00022723"/>
    </source>
</evidence>
<feature type="domain" description="HpcH/HpaI aldolase/citrate lyase" evidence="4">
    <location>
        <begin position="20"/>
        <end position="238"/>
    </location>
</feature>
<dbReference type="GO" id="GO:0005737">
    <property type="term" value="C:cytoplasm"/>
    <property type="evidence" value="ECO:0007669"/>
    <property type="project" value="TreeGrafter"/>
</dbReference>
<dbReference type="InterPro" id="IPR015813">
    <property type="entry name" value="Pyrv/PenolPyrv_kinase-like_dom"/>
</dbReference>
<dbReference type="GO" id="GO:0016832">
    <property type="term" value="F:aldehyde-lyase activity"/>
    <property type="evidence" value="ECO:0007669"/>
    <property type="project" value="TreeGrafter"/>
</dbReference>
<dbReference type="InterPro" id="IPR005000">
    <property type="entry name" value="Aldolase/citrate-lyase_domain"/>
</dbReference>
<protein>
    <submittedName>
        <fullName evidence="5">2,4-dihydroxyhept-2-ene-1,7-dioic acid aldolase</fullName>
    </submittedName>
</protein>
<evidence type="ECO:0000259" key="4">
    <source>
        <dbReference type="Pfam" id="PF03328"/>
    </source>
</evidence>
<dbReference type="SUPFAM" id="SSF51621">
    <property type="entry name" value="Phosphoenolpyruvate/pyruvate domain"/>
    <property type="match status" value="1"/>
</dbReference>
<keyword evidence="2" id="KW-0479">Metal-binding</keyword>
<comment type="similarity">
    <text evidence="1">Belongs to the HpcH/HpaI aldolase family.</text>
</comment>
<dbReference type="OrthoDB" id="86160at2"/>